<sequence length="343" mass="36540">MSWGWAVVHPVKHTWYGAQGPGFEPQLQGGCCTSGEAGLQLLARLEGRTSLRELEPRLFAGEEGPAHGEILELHGPEGSGKTEMLYHLAARCLLPRAQGGLEAEALFVDADGHFDLLRLVAVLEWRLGQGPQLKGQEGQGQEGQGQEGLGQEGQETQGQEGPRRGQLLEGRGPGGSEAAVRTCLGRLRLLTCRSSTQLLLSLLALEARLCGAAPRLLLLDGLSAFYWLDRANGPGPAAQEAPLRACAQLLQRLARDHGLLLVATTQSLLPPRGAGDSDGAGDADGPRGARPYLCRAWQQAVGRSLLFSRPHGPAESFSILVRRPGGAPRRLAFRVGEGGLQFC</sequence>
<accession>A0ABM3XVH4</accession>
<proteinExistence type="predicted"/>
<evidence type="ECO:0000313" key="3">
    <source>
        <dbReference type="Proteomes" id="UP001652624"/>
    </source>
</evidence>
<dbReference type="InterPro" id="IPR027417">
    <property type="entry name" value="P-loop_NTPase"/>
</dbReference>
<dbReference type="PANTHER" id="PTHR46644">
    <property type="entry name" value="DNA REPAIR PROTEIN XRCC2"/>
    <property type="match status" value="1"/>
</dbReference>
<feature type="domain" description="RecA family profile 1" evidence="2">
    <location>
        <begin position="43"/>
        <end position="267"/>
    </location>
</feature>
<name>A0ABM3XVH4_ERIEU</name>
<evidence type="ECO:0000259" key="2">
    <source>
        <dbReference type="PROSITE" id="PS50162"/>
    </source>
</evidence>
<reference evidence="4" key="1">
    <citation type="submission" date="2025-08" db="UniProtKB">
        <authorList>
            <consortium name="RefSeq"/>
        </authorList>
    </citation>
    <scope>IDENTIFICATION</scope>
</reference>
<dbReference type="PROSITE" id="PS50162">
    <property type="entry name" value="RECA_2"/>
    <property type="match status" value="1"/>
</dbReference>
<dbReference type="Pfam" id="PF08423">
    <property type="entry name" value="Rad51"/>
    <property type="match status" value="1"/>
</dbReference>
<dbReference type="SUPFAM" id="SSF52540">
    <property type="entry name" value="P-loop containing nucleoside triphosphate hydrolases"/>
    <property type="match status" value="1"/>
</dbReference>
<evidence type="ECO:0000256" key="1">
    <source>
        <dbReference type="SAM" id="MobiDB-lite"/>
    </source>
</evidence>
<organism evidence="3 4">
    <name type="scientific">Erinaceus europaeus</name>
    <name type="common">Western European hedgehog</name>
    <dbReference type="NCBI Taxonomy" id="9365"/>
    <lineage>
        <taxon>Eukaryota</taxon>
        <taxon>Metazoa</taxon>
        <taxon>Chordata</taxon>
        <taxon>Craniata</taxon>
        <taxon>Vertebrata</taxon>
        <taxon>Euteleostomi</taxon>
        <taxon>Mammalia</taxon>
        <taxon>Eutheria</taxon>
        <taxon>Laurasiatheria</taxon>
        <taxon>Eulipotyphla</taxon>
        <taxon>Erinaceidae</taxon>
        <taxon>Erinaceinae</taxon>
        <taxon>Erinaceus</taxon>
    </lineage>
</organism>
<dbReference type="PANTHER" id="PTHR46644:SF2">
    <property type="entry name" value="DNA REPAIR PROTEIN XRCC2"/>
    <property type="match status" value="1"/>
</dbReference>
<dbReference type="InterPro" id="IPR020588">
    <property type="entry name" value="RecA_ATP-bd"/>
</dbReference>
<evidence type="ECO:0000313" key="4">
    <source>
        <dbReference type="RefSeq" id="XP_060052831.1"/>
    </source>
</evidence>
<dbReference type="Proteomes" id="UP001652624">
    <property type="component" value="Chromosome 8"/>
</dbReference>
<dbReference type="InterPro" id="IPR013632">
    <property type="entry name" value="Rad51_C"/>
</dbReference>
<dbReference type="GeneID" id="103124934"/>
<dbReference type="Gene3D" id="3.40.50.300">
    <property type="entry name" value="P-loop containing nucleotide triphosphate hydrolases"/>
    <property type="match status" value="1"/>
</dbReference>
<feature type="compositionally biased region" description="Gly residues" evidence="1">
    <location>
        <begin position="137"/>
        <end position="151"/>
    </location>
</feature>
<gene>
    <name evidence="4" type="primary">XRCC2</name>
</gene>
<protein>
    <submittedName>
        <fullName evidence="4">DNA repair protein XRCC2 isoform X2</fullName>
    </submittedName>
</protein>
<dbReference type="InterPro" id="IPR030547">
    <property type="entry name" value="XRCC2"/>
</dbReference>
<dbReference type="CDD" id="cd19490">
    <property type="entry name" value="XRCC2"/>
    <property type="match status" value="1"/>
</dbReference>
<dbReference type="RefSeq" id="XP_060052831.1">
    <property type="nucleotide sequence ID" value="XM_060196848.1"/>
</dbReference>
<feature type="region of interest" description="Disordered" evidence="1">
    <location>
        <begin position="132"/>
        <end position="176"/>
    </location>
</feature>
<keyword evidence="3" id="KW-1185">Reference proteome</keyword>